<proteinExistence type="predicted"/>
<protein>
    <submittedName>
        <fullName evidence="1">Uncharacterized protein</fullName>
    </submittedName>
</protein>
<dbReference type="AlphaFoldDB" id="F2ICH8"/>
<reference evidence="1 2" key="1">
    <citation type="journal article" date="2011" name="Stand. Genomic Sci.">
        <title>Complete genome sequence of the gliding freshwater bacterium Fluviicola taffensis type strain (RW262).</title>
        <authorList>
            <person name="Woyke T."/>
            <person name="Chertkov O."/>
            <person name="Lapidus A."/>
            <person name="Nolan M."/>
            <person name="Lucas S."/>
            <person name="Del Rio T.G."/>
            <person name="Tice H."/>
            <person name="Cheng J.F."/>
            <person name="Tapia R."/>
            <person name="Han C."/>
            <person name="Goodwin L."/>
            <person name="Pitluck S."/>
            <person name="Liolios K."/>
            <person name="Pagani I."/>
            <person name="Ivanova N."/>
            <person name="Huntemann M."/>
            <person name="Mavromatis K."/>
            <person name="Mikhailova N."/>
            <person name="Pati A."/>
            <person name="Chen A."/>
            <person name="Palaniappan K."/>
            <person name="Land M."/>
            <person name="Hauser L."/>
            <person name="Brambilla E.M."/>
            <person name="Rohde M."/>
            <person name="Mwirichia R."/>
            <person name="Sikorski J."/>
            <person name="Tindall B.J."/>
            <person name="Goker M."/>
            <person name="Bristow J."/>
            <person name="Eisen J.A."/>
            <person name="Markowitz V."/>
            <person name="Hugenholtz P."/>
            <person name="Klenk H.P."/>
            <person name="Kyrpides N.C."/>
        </authorList>
    </citation>
    <scope>NUCLEOTIDE SEQUENCE [LARGE SCALE GENOMIC DNA]</scope>
    <source>
        <strain evidence="2">DSM 16823 / RW262 / RW262</strain>
    </source>
</reference>
<name>F2ICH8_FLUTR</name>
<dbReference type="KEGG" id="fte:Fluta_3477"/>
<evidence type="ECO:0000313" key="1">
    <source>
        <dbReference type="EMBL" id="AEA45448.1"/>
    </source>
</evidence>
<gene>
    <name evidence="1" type="ordered locus">Fluta_3477</name>
</gene>
<dbReference type="PROSITE" id="PS51257">
    <property type="entry name" value="PROKAR_LIPOPROTEIN"/>
    <property type="match status" value="1"/>
</dbReference>
<accession>F2ICH8</accession>
<dbReference type="RefSeq" id="WP_013688215.1">
    <property type="nucleotide sequence ID" value="NC_015321.1"/>
</dbReference>
<dbReference type="HOGENOM" id="CLU_1406937_0_0_10"/>
<organism evidence="1 2">
    <name type="scientific">Fluviicola taffensis (strain DSM 16823 / NCIMB 13979 / RW262)</name>
    <dbReference type="NCBI Taxonomy" id="755732"/>
    <lineage>
        <taxon>Bacteria</taxon>
        <taxon>Pseudomonadati</taxon>
        <taxon>Bacteroidota</taxon>
        <taxon>Flavobacteriia</taxon>
        <taxon>Flavobacteriales</taxon>
        <taxon>Crocinitomicaceae</taxon>
        <taxon>Fluviicola</taxon>
    </lineage>
</organism>
<dbReference type="Proteomes" id="UP000007463">
    <property type="component" value="Chromosome"/>
</dbReference>
<keyword evidence="2" id="KW-1185">Reference proteome</keyword>
<reference evidence="2" key="2">
    <citation type="submission" date="2011-02" db="EMBL/GenBank/DDBJ databases">
        <title>The complete genome of Fluviicola taffensis DSM 16823.</title>
        <authorList>
            <consortium name="US DOE Joint Genome Institute (JGI-PGF)"/>
            <person name="Lucas S."/>
            <person name="Copeland A."/>
            <person name="Lapidus A."/>
            <person name="Bruce D."/>
            <person name="Goodwin L."/>
            <person name="Pitluck S."/>
            <person name="Kyrpides N."/>
            <person name="Mavromatis K."/>
            <person name="Ivanova N."/>
            <person name="Mikhailova N."/>
            <person name="Pagani I."/>
            <person name="Chertkov O."/>
            <person name="Detter J.C."/>
            <person name="Han C."/>
            <person name="Tapia R."/>
            <person name="Land M."/>
            <person name="Hauser L."/>
            <person name="Markowitz V."/>
            <person name="Cheng J.-F."/>
            <person name="Hugenholtz P."/>
            <person name="Woyke T."/>
            <person name="Wu D."/>
            <person name="Tindall B."/>
            <person name="Pomrenke H.G."/>
            <person name="Brambilla E."/>
            <person name="Klenk H.-P."/>
            <person name="Eisen J.A."/>
        </authorList>
    </citation>
    <scope>NUCLEOTIDE SEQUENCE [LARGE SCALE GENOMIC DNA]</scope>
    <source>
        <strain evidence="2">DSM 16823 / RW262 / RW262</strain>
    </source>
</reference>
<dbReference type="STRING" id="755732.Fluta_3477"/>
<evidence type="ECO:0000313" key="2">
    <source>
        <dbReference type="Proteomes" id="UP000007463"/>
    </source>
</evidence>
<dbReference type="EMBL" id="CP002542">
    <property type="protein sequence ID" value="AEA45448.1"/>
    <property type="molecule type" value="Genomic_DNA"/>
</dbReference>
<sequence precursor="true">MKLHVATFLILAVSLFSCKKKEMTQGGSSGLAYRSSYEYPHEIRPVVFMDRIVLEGADPYIEMMGQVAKSANETTDDGKPVKFNEIQISNIKASTAVVNIVTQGSFMQDHLTNSKIVFKDMNTETTIATFSNCSSTKITYTISTEDLTQVFKNVSAGSFYIDFDFDSNSVPDNIKVYYDMFFNYDYTMKQYKK</sequence>